<evidence type="ECO:0000313" key="1">
    <source>
        <dbReference type="EMBL" id="SOC79713.1"/>
    </source>
</evidence>
<keyword evidence="2" id="KW-1185">Reference proteome</keyword>
<sequence length="179" mass="19921">MKNFLFINKKGLLIPILIIYLSHSYVFAQESEAPKSAFFENVRYGGSVGANFSDGYFSGFLAPKAIYDFNRYTSAGIGLAGSYTNTSRYSAYTAGGSLIGLLRPLQALQLSAEFEENYVSKDFKLDGANLEDSYWYPALFLGLGYTTGQVTVGIRYDVLYDDEKSIYANAFMPFVSVFF</sequence>
<gene>
    <name evidence="1" type="ORF">SAMN06296241_1245</name>
</gene>
<organism evidence="1 2">
    <name type="scientific">Salinimicrobium sediminis</name>
    <dbReference type="NCBI Taxonomy" id="1343891"/>
    <lineage>
        <taxon>Bacteria</taxon>
        <taxon>Pseudomonadati</taxon>
        <taxon>Bacteroidota</taxon>
        <taxon>Flavobacteriia</taxon>
        <taxon>Flavobacteriales</taxon>
        <taxon>Flavobacteriaceae</taxon>
        <taxon>Salinimicrobium</taxon>
    </lineage>
</organism>
<reference evidence="2" key="1">
    <citation type="submission" date="2017-09" db="EMBL/GenBank/DDBJ databases">
        <authorList>
            <person name="Varghese N."/>
            <person name="Submissions S."/>
        </authorList>
    </citation>
    <scope>NUCLEOTIDE SEQUENCE [LARGE SCALE GENOMIC DNA]</scope>
    <source>
        <strain evidence="2">CGMCC 1.12641</strain>
    </source>
</reference>
<proteinExistence type="predicted"/>
<dbReference type="AlphaFoldDB" id="A0A285X2Z8"/>
<name>A0A285X2Z8_9FLAO</name>
<dbReference type="RefSeq" id="WP_097055427.1">
    <property type="nucleotide sequence ID" value="NZ_OCMF01000001.1"/>
</dbReference>
<evidence type="ECO:0000313" key="2">
    <source>
        <dbReference type="Proteomes" id="UP000219193"/>
    </source>
</evidence>
<dbReference type="OrthoDB" id="1160493at2"/>
<protein>
    <recommendedName>
        <fullName evidence="3">Alpha-ketoglutarate decarboxylase</fullName>
    </recommendedName>
</protein>
<accession>A0A285X2Z8</accession>
<dbReference type="EMBL" id="OCMF01000001">
    <property type="protein sequence ID" value="SOC79713.1"/>
    <property type="molecule type" value="Genomic_DNA"/>
</dbReference>
<dbReference type="Proteomes" id="UP000219193">
    <property type="component" value="Unassembled WGS sequence"/>
</dbReference>
<evidence type="ECO:0008006" key="3">
    <source>
        <dbReference type="Google" id="ProtNLM"/>
    </source>
</evidence>